<dbReference type="PROSITE" id="PS50878">
    <property type="entry name" value="RT_POL"/>
    <property type="match status" value="1"/>
</dbReference>
<reference evidence="2 3" key="1">
    <citation type="journal article" date="2020" name="ISME J.">
        <title>Comparative genomics reveals insights into cyanobacterial evolution and habitat adaptation.</title>
        <authorList>
            <person name="Chen M.Y."/>
            <person name="Teng W.K."/>
            <person name="Zhao L."/>
            <person name="Hu C.X."/>
            <person name="Zhou Y.K."/>
            <person name="Han B.P."/>
            <person name="Song L.R."/>
            <person name="Shu W.S."/>
        </authorList>
    </citation>
    <scope>NUCLEOTIDE SEQUENCE [LARGE SCALE GENOMIC DNA]</scope>
    <source>
        <strain evidence="2 3">FACHB-260</strain>
    </source>
</reference>
<keyword evidence="3" id="KW-1185">Reference proteome</keyword>
<evidence type="ECO:0000259" key="1">
    <source>
        <dbReference type="PROSITE" id="PS50878"/>
    </source>
</evidence>
<keyword evidence="2" id="KW-0695">RNA-directed DNA polymerase</keyword>
<dbReference type="NCBIfam" id="TIGR04416">
    <property type="entry name" value="group_II_RT_mat"/>
    <property type="match status" value="1"/>
</dbReference>
<dbReference type="GO" id="GO:0003964">
    <property type="term" value="F:RNA-directed DNA polymerase activity"/>
    <property type="evidence" value="ECO:0007669"/>
    <property type="project" value="UniProtKB-KW"/>
</dbReference>
<dbReference type="InterPro" id="IPR000477">
    <property type="entry name" value="RT_dom"/>
</dbReference>
<dbReference type="InterPro" id="IPR030931">
    <property type="entry name" value="Group_II_RT_mat"/>
</dbReference>
<gene>
    <name evidence="2" type="primary">ltrA</name>
    <name evidence="2" type="ORF">H6G18_24560</name>
</gene>
<keyword evidence="2" id="KW-0548">Nucleotidyltransferase</keyword>
<dbReference type="Gene3D" id="1.10.30.50">
    <property type="match status" value="1"/>
</dbReference>
<evidence type="ECO:0000313" key="2">
    <source>
        <dbReference type="EMBL" id="MBD2347269.1"/>
    </source>
</evidence>
<dbReference type="InterPro" id="IPR043502">
    <property type="entry name" value="DNA/RNA_pol_sf"/>
</dbReference>
<dbReference type="CDD" id="cd00085">
    <property type="entry name" value="HNHc"/>
    <property type="match status" value="1"/>
</dbReference>
<dbReference type="SUPFAM" id="SSF56672">
    <property type="entry name" value="DNA/RNA polymerases"/>
    <property type="match status" value="1"/>
</dbReference>
<proteinExistence type="predicted"/>
<dbReference type="EMBL" id="JACJRF010000095">
    <property type="protein sequence ID" value="MBD2347269.1"/>
    <property type="molecule type" value="Genomic_DNA"/>
</dbReference>
<keyword evidence="2" id="KW-0808">Transferase</keyword>
<dbReference type="Pfam" id="PF01844">
    <property type="entry name" value="HNH"/>
    <property type="match status" value="1"/>
</dbReference>
<dbReference type="Pfam" id="PF08388">
    <property type="entry name" value="GIIM"/>
    <property type="match status" value="1"/>
</dbReference>
<dbReference type="InterPro" id="IPR003615">
    <property type="entry name" value="HNH_nuc"/>
</dbReference>
<dbReference type="InterPro" id="IPR025960">
    <property type="entry name" value="RVT_N"/>
</dbReference>
<sequence length="621" mass="71402">MSKAELRFRMEWENDTPVFKGTEPDIRWQEIPWKKLERRVFKLQKRIYRASQRGDVKTVHKLQKLLIKSWSAKCIAVRKVTQENQGKNTAGVDGIKSLRPEKRLALVKKLRPNGKSYPTRRVWIPKPGKAEKRPLGIPTIHDRALQTLLKMALEPEWEAKFEPNSYGFRPGRSCHDAIEAIYKAIVQKPKYVLDADIAKCFDRINHEYILKKLNTFPTMRKQIKAWLKSGVVDSKQLFPTDEGTPQGGTISPLLSNIALHGLEDRINEVFPTKTSKEPKTKRTINFPSPNFIRYADDFVVMHKDLEVVLKCQEIISEWLSQVGLTLKPEKTKITHTLHEHQGNVGFDFLGFNIRQFPAGKRKSRKNSHGNQLGHKTLITASTESQKNHTKKLGEIIDRHKAVEQTALIGKLNPVIEGWARYYSTVVSNRIFGKIDSHVYSQLSAWAQRRHSNKGKKWTARKYWLVDQGEGWRFSGKNPSDKIYKLIKHQDVNIVRHTKVQGTRSPYDGDWAYWGSRMGKYPELPDRVARLLKAQKGKCPHCGLYFQDEDIIEIDHITPKSLGGKTNDRNLQALHRHCHDQKTANDGSLPGRHDKSQFIEEPCELKDSGTVLKTSQKGDFLA</sequence>
<dbReference type="Pfam" id="PF13655">
    <property type="entry name" value="RVT_N"/>
    <property type="match status" value="1"/>
</dbReference>
<organism evidence="2 3">
    <name type="scientific">Anabaena subtropica FACHB-260</name>
    <dbReference type="NCBI Taxonomy" id="2692884"/>
    <lineage>
        <taxon>Bacteria</taxon>
        <taxon>Bacillati</taxon>
        <taxon>Cyanobacteriota</taxon>
        <taxon>Cyanophyceae</taxon>
        <taxon>Nostocales</taxon>
        <taxon>Nostocaceae</taxon>
        <taxon>Anabaena</taxon>
    </lineage>
</organism>
<dbReference type="Proteomes" id="UP000607281">
    <property type="component" value="Unassembled WGS sequence"/>
</dbReference>
<name>A0ABR8CW81_9NOST</name>
<feature type="domain" description="Reverse transcriptase" evidence="1">
    <location>
        <begin position="105"/>
        <end position="353"/>
    </location>
</feature>
<evidence type="ECO:0000313" key="3">
    <source>
        <dbReference type="Proteomes" id="UP000607281"/>
    </source>
</evidence>
<comment type="caution">
    <text evidence="2">The sequence shown here is derived from an EMBL/GenBank/DDBJ whole genome shotgun (WGS) entry which is preliminary data.</text>
</comment>
<dbReference type="InterPro" id="IPR013597">
    <property type="entry name" value="Mat_intron_G2"/>
</dbReference>
<dbReference type="RefSeq" id="WP_190409670.1">
    <property type="nucleotide sequence ID" value="NZ_JACJRF010000095.1"/>
</dbReference>
<accession>A0ABR8CW81</accession>
<dbReference type="SMART" id="SM00507">
    <property type="entry name" value="HNHc"/>
    <property type="match status" value="1"/>
</dbReference>
<dbReference type="InterPro" id="IPR002711">
    <property type="entry name" value="HNH"/>
</dbReference>
<dbReference type="CDD" id="cd01651">
    <property type="entry name" value="RT_G2_intron"/>
    <property type="match status" value="1"/>
</dbReference>
<dbReference type="PANTHER" id="PTHR34047">
    <property type="entry name" value="NUCLEAR INTRON MATURASE 1, MITOCHONDRIAL-RELATED"/>
    <property type="match status" value="1"/>
</dbReference>
<dbReference type="Pfam" id="PF00078">
    <property type="entry name" value="RVT_1"/>
    <property type="match status" value="1"/>
</dbReference>
<dbReference type="InterPro" id="IPR051083">
    <property type="entry name" value="GrpII_Intron_Splice-Mob/Def"/>
</dbReference>
<dbReference type="EC" id="2.7.7.49" evidence="2"/>
<protein>
    <submittedName>
        <fullName evidence="2">Group II intron reverse transcriptase/maturase</fullName>
        <ecNumber evidence="2">2.7.7.49</ecNumber>
    </submittedName>
</protein>
<dbReference type="PANTHER" id="PTHR34047:SF10">
    <property type="entry name" value="GROUP II INTRON-ASSOCIATED OPEN READING FRAME"/>
    <property type="match status" value="1"/>
</dbReference>